<proteinExistence type="predicted"/>
<evidence type="ECO:0000313" key="2">
    <source>
        <dbReference type="Proteomes" id="UP001163321"/>
    </source>
</evidence>
<gene>
    <name evidence="1" type="ORF">PsorP6_001166</name>
</gene>
<name>A0ACC0WUX2_9STRA</name>
<protein>
    <submittedName>
        <fullName evidence="1">Uncharacterized protein</fullName>
    </submittedName>
</protein>
<reference evidence="1 2" key="1">
    <citation type="journal article" date="2022" name="bioRxiv">
        <title>The genome of the oomycete Peronosclerospora sorghi, a cosmopolitan pathogen of maize and sorghum, is inflated with dispersed pseudogenes.</title>
        <authorList>
            <person name="Fletcher K."/>
            <person name="Martin F."/>
            <person name="Isakeit T."/>
            <person name="Cavanaugh K."/>
            <person name="Magill C."/>
            <person name="Michelmore R."/>
        </authorList>
    </citation>
    <scope>NUCLEOTIDE SEQUENCE [LARGE SCALE GENOMIC DNA]</scope>
    <source>
        <strain evidence="1">P6</strain>
    </source>
</reference>
<dbReference type="EMBL" id="CM047580">
    <property type="protein sequence ID" value="KAI9921486.1"/>
    <property type="molecule type" value="Genomic_DNA"/>
</dbReference>
<sequence length="387" mass="42624">MLDVAEIAAGGEVLGYAVSIITAIGIYGGCVGCVRIVRDIAPFIVVITYGVAMVDTQSLVAMKAQQIGDYVMWTVFLLVVFPLCLMKNLTKLHISSYLGFFFSLYLVVAVIYRSYHALEPFHTDSDSGAVNTTMAVGSTFTAAISEIAKVAEKAAAAPPMVKVPTVITGSMFSRFAHAISIYNYAFMMHLNLIPLFIQLRGSFSDPLEESSWKMSRCIDGLSAFCVIFYAIFGFFAKELYTVTVRGNILLNLEHDPLMDVPLVAVFCTVVLSYPLLFHPLRGILEELIYSTNLDDIAFVTRLGGSTILLLSQMLLAIVVPGIEIVFGLTGASTCFMICFAFPVIFFARLYPWDQVRCGVLWITSLWFIVAFFMVVGLSATWFLLSES</sequence>
<comment type="caution">
    <text evidence="1">The sequence shown here is derived from an EMBL/GenBank/DDBJ whole genome shotgun (WGS) entry which is preliminary data.</text>
</comment>
<evidence type="ECO:0000313" key="1">
    <source>
        <dbReference type="EMBL" id="KAI9921486.1"/>
    </source>
</evidence>
<accession>A0ACC0WUX2</accession>
<organism evidence="1 2">
    <name type="scientific">Peronosclerospora sorghi</name>
    <dbReference type="NCBI Taxonomy" id="230839"/>
    <lineage>
        <taxon>Eukaryota</taxon>
        <taxon>Sar</taxon>
        <taxon>Stramenopiles</taxon>
        <taxon>Oomycota</taxon>
        <taxon>Peronosporomycetes</taxon>
        <taxon>Peronosporales</taxon>
        <taxon>Peronosporaceae</taxon>
        <taxon>Peronosclerospora</taxon>
    </lineage>
</organism>
<keyword evidence="2" id="KW-1185">Reference proteome</keyword>
<dbReference type="Proteomes" id="UP001163321">
    <property type="component" value="Chromosome 1"/>
</dbReference>